<dbReference type="InterPro" id="IPR002925">
    <property type="entry name" value="Dienelactn_hydro"/>
</dbReference>
<keyword evidence="4" id="KW-1185">Reference proteome</keyword>
<evidence type="ECO:0000313" key="3">
    <source>
        <dbReference type="EMBL" id="RXH54973.1"/>
    </source>
</evidence>
<accession>A0A4Q0SV82</accession>
<dbReference type="InterPro" id="IPR029058">
    <property type="entry name" value="AB_hydrolase_fold"/>
</dbReference>
<dbReference type="Pfam" id="PF01738">
    <property type="entry name" value="DLH"/>
    <property type="match status" value="1"/>
</dbReference>
<dbReference type="Proteomes" id="UP000289437">
    <property type="component" value="Unassembled WGS sequence"/>
</dbReference>
<dbReference type="EMBL" id="RDSM01000003">
    <property type="protein sequence ID" value="RXH54973.1"/>
    <property type="molecule type" value="Genomic_DNA"/>
</dbReference>
<dbReference type="RefSeq" id="WP_241655021.1">
    <property type="nucleotide sequence ID" value="NZ_RDSM01000003.1"/>
</dbReference>
<organism evidence="3 4">
    <name type="scientific">Granulicella sibirica</name>
    <dbReference type="NCBI Taxonomy" id="2479048"/>
    <lineage>
        <taxon>Bacteria</taxon>
        <taxon>Pseudomonadati</taxon>
        <taxon>Acidobacteriota</taxon>
        <taxon>Terriglobia</taxon>
        <taxon>Terriglobales</taxon>
        <taxon>Acidobacteriaceae</taxon>
        <taxon>Granulicella</taxon>
    </lineage>
</organism>
<dbReference type="PANTHER" id="PTHR46623">
    <property type="entry name" value="CARBOXYMETHYLENEBUTENOLIDASE-RELATED"/>
    <property type="match status" value="1"/>
</dbReference>
<feature type="signal peptide" evidence="1">
    <location>
        <begin position="1"/>
        <end position="39"/>
    </location>
</feature>
<reference evidence="3 4" key="1">
    <citation type="submission" date="2018-11" db="EMBL/GenBank/DDBJ databases">
        <authorList>
            <person name="Mardanov A.V."/>
            <person name="Ravin N.V."/>
            <person name="Dedysh S.N."/>
        </authorList>
    </citation>
    <scope>NUCLEOTIDE SEQUENCE [LARGE SCALE GENOMIC DNA]</scope>
    <source>
        <strain evidence="3 4">AF10</strain>
    </source>
</reference>
<keyword evidence="3" id="KW-0378">Hydrolase</keyword>
<feature type="chain" id="PRO_5020463262" evidence="1">
    <location>
        <begin position="40"/>
        <end position="323"/>
    </location>
</feature>
<comment type="caution">
    <text evidence="3">The sequence shown here is derived from an EMBL/GenBank/DDBJ whole genome shotgun (WGS) entry which is preliminary data.</text>
</comment>
<keyword evidence="1" id="KW-0732">Signal</keyword>
<dbReference type="SUPFAM" id="SSF53474">
    <property type="entry name" value="alpha/beta-Hydrolases"/>
    <property type="match status" value="1"/>
</dbReference>
<dbReference type="InterPro" id="IPR051049">
    <property type="entry name" value="Dienelactone_hydrolase-like"/>
</dbReference>
<evidence type="ECO:0000259" key="2">
    <source>
        <dbReference type="Pfam" id="PF01738"/>
    </source>
</evidence>
<name>A0A4Q0SV82_9BACT</name>
<dbReference type="AlphaFoldDB" id="A0A4Q0SV82"/>
<gene>
    <name evidence="3" type="ORF">GRAN_4077</name>
</gene>
<feature type="domain" description="Dienelactone hydrolase" evidence="2">
    <location>
        <begin position="67"/>
        <end position="283"/>
    </location>
</feature>
<dbReference type="PANTHER" id="PTHR46623:SF7">
    <property type="entry name" value="CARBOXYMETHYLENEBUTENOLIDASE"/>
    <property type="match status" value="1"/>
</dbReference>
<evidence type="ECO:0000313" key="4">
    <source>
        <dbReference type="Proteomes" id="UP000289437"/>
    </source>
</evidence>
<reference evidence="4" key="2">
    <citation type="submission" date="2019-02" db="EMBL/GenBank/DDBJ databases">
        <title>Granulicella sibirica sp. nov., a psychrotolerant acidobacterium isolated from an organic soil layer in forested tundra, West Siberia.</title>
        <authorList>
            <person name="Oshkin I.Y."/>
            <person name="Kulichevskaya I.S."/>
            <person name="Rijpstra W.I.C."/>
            <person name="Sinninghe Damste J.S."/>
            <person name="Rakitin A.L."/>
            <person name="Ravin N.V."/>
            <person name="Dedysh S.N."/>
        </authorList>
    </citation>
    <scope>NUCLEOTIDE SEQUENCE [LARGE SCALE GENOMIC DNA]</scope>
    <source>
        <strain evidence="4">AF10</strain>
    </source>
</reference>
<proteinExistence type="predicted"/>
<dbReference type="Gene3D" id="3.40.50.1820">
    <property type="entry name" value="alpha/beta hydrolase"/>
    <property type="match status" value="1"/>
</dbReference>
<protein>
    <submittedName>
        <fullName evidence="3">Dienelactone hydrolase family</fullName>
    </submittedName>
</protein>
<dbReference type="GO" id="GO:0016787">
    <property type="term" value="F:hydrolase activity"/>
    <property type="evidence" value="ECO:0007669"/>
    <property type="project" value="UniProtKB-KW"/>
</dbReference>
<evidence type="ECO:0000256" key="1">
    <source>
        <dbReference type="SAM" id="SignalP"/>
    </source>
</evidence>
<sequence>MSSLQVGYTPPMSTPARRSVLKLLATAFALPLLCASAHAQDWAKTRLEASPRHHEYATLKHGDRTLQAFVVYPEVKQKATVVVLIHEIFGLSDWAKEMADELAGEGYIVIAPDLLSGGSGPNASGTPSYPDQDAVVKAVSGLDPAQVTADLDAAADYGKKLPAANGKTAVAGFCWGGGKSFAFATHRHDLSAAFVFYGPPPPDVTSITAPVYGFYAGNDARIGATVPSTITEMKAAGKKYEVATYDGAGHGFMRAGEDPAATDANKKAREQALAKMLSVLKQVSTMPMAKLGAPANSSKGQAKNTADAAPMCHDMKDMHAGSL</sequence>